<dbReference type="PANTHER" id="PTHR43612:SF3">
    <property type="entry name" value="TRIFUNCTIONAL ENZYME SUBUNIT ALPHA, MITOCHONDRIAL"/>
    <property type="match status" value="1"/>
</dbReference>
<sequence>MPLLEIVRGEATSDEAVAKALDLARVLGKTPIVVRDGRGFYTSRVVGAYTREALLLLAEGVPPQIVDNAAINAGMPIGPLAMADQTSLDLLFDILGSLAGEGKEQEPFTRALAVLNRMALQLGRPGRKAGKGIYDYEENGDKTAWSGLSSEFPRTAPLPSPQDIERRLMHIQALETIRALDEHVINDPMAADVASVLGWSFPAFKGGVLSYVDGIGAIEFVSQCKVLEERYGERFAPPESLCRMAVEARTFRDLAGESHV</sequence>
<feature type="domain" description="3-hydroxyacyl-CoA dehydrogenase C-terminal" evidence="2">
    <location>
        <begin position="39"/>
        <end position="136"/>
    </location>
</feature>
<dbReference type="InterPro" id="IPR006108">
    <property type="entry name" value="3HC_DH_C"/>
</dbReference>
<dbReference type="InterPro" id="IPR008927">
    <property type="entry name" value="6-PGluconate_DH-like_C_sf"/>
</dbReference>
<reference evidence="4 5" key="1">
    <citation type="submission" date="2020-10" db="EMBL/GenBank/DDBJ databases">
        <title>Complete genome sequence of Cupriavidus basilensis CCUG 49340T.</title>
        <authorList>
            <person name="Salva-Serra F."/>
            <person name="Donoso R.A."/>
            <person name="Cho K.H."/>
            <person name="Yoo J.A."/>
            <person name="Lee K."/>
            <person name="Yoon S.-H."/>
            <person name="Perez-Pantoja D."/>
            <person name="Moore E.R.B."/>
        </authorList>
    </citation>
    <scope>NUCLEOTIDE SEQUENCE [LARGE SCALE GENOMIC DNA]</scope>
    <source>
        <strain evidence="5">CCUG 49340</strain>
        <plasmid evidence="4 5">pRK1-2</plasmid>
    </source>
</reference>
<evidence type="ECO:0000313" key="4">
    <source>
        <dbReference type="EMBL" id="QOT82175.1"/>
    </source>
</evidence>
<dbReference type="GO" id="GO:0016509">
    <property type="term" value="F:long-chain (3S)-3-hydroxyacyl-CoA dehydrogenase (NAD+) activity"/>
    <property type="evidence" value="ECO:0007669"/>
    <property type="project" value="TreeGrafter"/>
</dbReference>
<dbReference type="Pfam" id="PF02737">
    <property type="entry name" value="3HCDH_N"/>
    <property type="match status" value="1"/>
</dbReference>
<dbReference type="Pfam" id="PF00725">
    <property type="entry name" value="3HCDH"/>
    <property type="match status" value="1"/>
</dbReference>
<evidence type="ECO:0008006" key="6">
    <source>
        <dbReference type="Google" id="ProtNLM"/>
    </source>
</evidence>
<accession>A0A643G019</accession>
<dbReference type="GO" id="GO:0004300">
    <property type="term" value="F:enoyl-CoA hydratase activity"/>
    <property type="evidence" value="ECO:0007669"/>
    <property type="project" value="TreeGrafter"/>
</dbReference>
<feature type="domain" description="3-hydroxyacyl-CoA dehydrogenase NAD binding" evidence="3">
    <location>
        <begin position="1"/>
        <end position="36"/>
    </location>
</feature>
<keyword evidence="4" id="KW-0614">Plasmid</keyword>
<dbReference type="Proteomes" id="UP000397656">
    <property type="component" value="Plasmid pRK1-2"/>
</dbReference>
<dbReference type="EMBL" id="CP062806">
    <property type="protein sequence ID" value="QOT82175.1"/>
    <property type="molecule type" value="Genomic_DNA"/>
</dbReference>
<evidence type="ECO:0000313" key="5">
    <source>
        <dbReference type="Proteomes" id="UP000397656"/>
    </source>
</evidence>
<dbReference type="Gene3D" id="3.40.50.720">
    <property type="entry name" value="NAD(P)-binding Rossmann-like Domain"/>
    <property type="match status" value="1"/>
</dbReference>
<dbReference type="GO" id="GO:0070403">
    <property type="term" value="F:NAD+ binding"/>
    <property type="evidence" value="ECO:0007669"/>
    <property type="project" value="InterPro"/>
</dbReference>
<dbReference type="GO" id="GO:0006635">
    <property type="term" value="P:fatty acid beta-oxidation"/>
    <property type="evidence" value="ECO:0007669"/>
    <property type="project" value="TreeGrafter"/>
</dbReference>
<evidence type="ECO:0000256" key="1">
    <source>
        <dbReference type="ARBA" id="ARBA00023002"/>
    </source>
</evidence>
<dbReference type="SUPFAM" id="SSF48179">
    <property type="entry name" value="6-phosphogluconate dehydrogenase C-terminal domain-like"/>
    <property type="match status" value="2"/>
</dbReference>
<dbReference type="AlphaFoldDB" id="A0A643G019"/>
<dbReference type="GeneID" id="98406902"/>
<gene>
    <name evidence="4" type="ORF">F7R26_038705</name>
</gene>
<evidence type="ECO:0000259" key="3">
    <source>
        <dbReference type="Pfam" id="PF02737"/>
    </source>
</evidence>
<protein>
    <recommendedName>
        <fullName evidence="6">3-hydroxyacyl-CoA dehydrogenase</fullName>
    </recommendedName>
</protein>
<keyword evidence="1" id="KW-0560">Oxidoreductase</keyword>
<organism evidence="4 5">
    <name type="scientific">Cupriavidus basilensis</name>
    <dbReference type="NCBI Taxonomy" id="68895"/>
    <lineage>
        <taxon>Bacteria</taxon>
        <taxon>Pseudomonadati</taxon>
        <taxon>Pseudomonadota</taxon>
        <taxon>Betaproteobacteria</taxon>
        <taxon>Burkholderiales</taxon>
        <taxon>Burkholderiaceae</taxon>
        <taxon>Cupriavidus</taxon>
    </lineage>
</organism>
<dbReference type="Gene3D" id="1.10.1040.50">
    <property type="match status" value="1"/>
</dbReference>
<dbReference type="InterPro" id="IPR050136">
    <property type="entry name" value="FA_oxidation_alpha_subunit"/>
</dbReference>
<dbReference type="PANTHER" id="PTHR43612">
    <property type="entry name" value="TRIFUNCTIONAL ENZYME SUBUNIT ALPHA"/>
    <property type="match status" value="1"/>
</dbReference>
<name>A0A643G019_9BURK</name>
<dbReference type="InterPro" id="IPR006176">
    <property type="entry name" value="3-OHacyl-CoA_DH_NAD-bd"/>
</dbReference>
<geneLocation type="plasmid" evidence="4 5">
    <name>pRK1-2</name>
</geneLocation>
<proteinExistence type="predicted"/>
<dbReference type="RefSeq" id="WP_150984903.1">
    <property type="nucleotide sequence ID" value="NZ_CP062806.1"/>
</dbReference>
<evidence type="ECO:0000259" key="2">
    <source>
        <dbReference type="Pfam" id="PF00725"/>
    </source>
</evidence>